<dbReference type="PANTHER" id="PTHR21666:SF270">
    <property type="entry name" value="MUREIN HYDROLASE ACTIVATOR ENVC"/>
    <property type="match status" value="1"/>
</dbReference>
<name>A0A4R9LKP1_9LEPT</name>
<dbReference type="CDD" id="cd12797">
    <property type="entry name" value="M23_peptidase"/>
    <property type="match status" value="1"/>
</dbReference>
<dbReference type="InterPro" id="IPR050570">
    <property type="entry name" value="Cell_wall_metabolism_enzyme"/>
</dbReference>
<dbReference type="Pfam" id="PF01551">
    <property type="entry name" value="Peptidase_M23"/>
    <property type="match status" value="1"/>
</dbReference>
<gene>
    <name evidence="2" type="ORF">EHS11_19265</name>
</gene>
<comment type="caution">
    <text evidence="2">The sequence shown here is derived from an EMBL/GenBank/DDBJ whole genome shotgun (WGS) entry which is preliminary data.</text>
</comment>
<dbReference type="Proteomes" id="UP000298264">
    <property type="component" value="Unassembled WGS sequence"/>
</dbReference>
<reference evidence="2" key="1">
    <citation type="journal article" date="2019" name="PLoS Negl. Trop. Dis.">
        <title>Revisiting the worldwide diversity of Leptospira species in the environment.</title>
        <authorList>
            <person name="Vincent A.T."/>
            <person name="Schiettekatte O."/>
            <person name="Bourhy P."/>
            <person name="Veyrier F.J."/>
            <person name="Picardeau M."/>
        </authorList>
    </citation>
    <scope>NUCLEOTIDE SEQUENCE [LARGE SCALE GENOMIC DNA]</scope>
    <source>
        <strain evidence="2">201400974</strain>
    </source>
</reference>
<evidence type="ECO:0000259" key="1">
    <source>
        <dbReference type="Pfam" id="PF01551"/>
    </source>
</evidence>
<dbReference type="OrthoDB" id="332624at2"/>
<dbReference type="EMBL" id="RQHV01000066">
    <property type="protein sequence ID" value="TGN06493.1"/>
    <property type="molecule type" value="Genomic_DNA"/>
</dbReference>
<accession>A0A4R9LKP1</accession>
<feature type="domain" description="M23ase beta-sheet core" evidence="1">
    <location>
        <begin position="151"/>
        <end position="238"/>
    </location>
</feature>
<dbReference type="AlphaFoldDB" id="A0A4R9LKP1"/>
<dbReference type="PANTHER" id="PTHR21666">
    <property type="entry name" value="PEPTIDASE-RELATED"/>
    <property type="match status" value="1"/>
</dbReference>
<sequence length="287" mass="31955">MFIQFQLKRKILKNPFPKQTLRKFLSPKNLWQGPKYNPRGFKKSAQKLALAILLLNLCLLTQCQSPKGLGYQGNPLFAWLGGGTAEKKVDPVSIYQRYPQFYVDSYEFPVGGKFGEGFYIAQKFGTENPKFGYRFHLGEDWNYIGGGDSDFGSPIYSIANGIVSLTADYGGGWGKIVRIVHKHPSPEKGRFFFIESLYAHLYTIEVEPGQMVKKGEWIGTIGDAGGSYPSHLHFEIRAGFGSALGGGYSFGTDGFFSPTKFLIAQVSKEKLMNEDQFAPALEKSLAP</sequence>
<evidence type="ECO:0000313" key="2">
    <source>
        <dbReference type="EMBL" id="TGN06493.1"/>
    </source>
</evidence>
<dbReference type="InterPro" id="IPR011055">
    <property type="entry name" value="Dup_hybrid_motif"/>
</dbReference>
<protein>
    <submittedName>
        <fullName evidence="2">M23 family metallopeptidase</fullName>
    </submittedName>
</protein>
<evidence type="ECO:0000313" key="3">
    <source>
        <dbReference type="Proteomes" id="UP000298264"/>
    </source>
</evidence>
<dbReference type="Gene3D" id="2.70.70.10">
    <property type="entry name" value="Glucose Permease (Domain IIA)"/>
    <property type="match status" value="1"/>
</dbReference>
<dbReference type="InterPro" id="IPR016047">
    <property type="entry name" value="M23ase_b-sheet_dom"/>
</dbReference>
<dbReference type="SUPFAM" id="SSF51261">
    <property type="entry name" value="Duplicated hybrid motif"/>
    <property type="match status" value="1"/>
</dbReference>
<proteinExistence type="predicted"/>
<keyword evidence="3" id="KW-1185">Reference proteome</keyword>
<dbReference type="GO" id="GO:0004222">
    <property type="term" value="F:metalloendopeptidase activity"/>
    <property type="evidence" value="ECO:0007669"/>
    <property type="project" value="TreeGrafter"/>
</dbReference>
<organism evidence="2 3">
    <name type="scientific">Leptospira ilyithenensis</name>
    <dbReference type="NCBI Taxonomy" id="2484901"/>
    <lineage>
        <taxon>Bacteria</taxon>
        <taxon>Pseudomonadati</taxon>
        <taxon>Spirochaetota</taxon>
        <taxon>Spirochaetia</taxon>
        <taxon>Leptospirales</taxon>
        <taxon>Leptospiraceae</taxon>
        <taxon>Leptospira</taxon>
    </lineage>
</organism>